<dbReference type="InterPro" id="IPR036691">
    <property type="entry name" value="Endo/exonu/phosph_ase_sf"/>
</dbReference>
<keyword evidence="1" id="KW-0472">Membrane</keyword>
<keyword evidence="1" id="KW-1133">Transmembrane helix</keyword>
<name>A0A840TRN6_9BACT</name>
<dbReference type="SUPFAM" id="SSF56219">
    <property type="entry name" value="DNase I-like"/>
    <property type="match status" value="1"/>
</dbReference>
<dbReference type="EMBL" id="JACHGF010000003">
    <property type="protein sequence ID" value="MBB5284222.1"/>
    <property type="molecule type" value="Genomic_DNA"/>
</dbReference>
<proteinExistence type="predicted"/>
<feature type="domain" description="Endonuclease/exonuclease/phosphatase" evidence="2">
    <location>
        <begin position="104"/>
        <end position="353"/>
    </location>
</feature>
<dbReference type="Gene3D" id="3.60.10.10">
    <property type="entry name" value="Endonuclease/exonuclease/phosphatase"/>
    <property type="match status" value="1"/>
</dbReference>
<dbReference type="GO" id="GO:0004519">
    <property type="term" value="F:endonuclease activity"/>
    <property type="evidence" value="ECO:0007669"/>
    <property type="project" value="UniProtKB-KW"/>
</dbReference>
<keyword evidence="3" id="KW-0378">Hydrolase</keyword>
<keyword evidence="3" id="KW-0255">Endonuclease</keyword>
<dbReference type="GO" id="GO:0004527">
    <property type="term" value="F:exonuclease activity"/>
    <property type="evidence" value="ECO:0007669"/>
    <property type="project" value="UniProtKB-KW"/>
</dbReference>
<keyword evidence="3" id="KW-0269">Exonuclease</keyword>
<dbReference type="CDD" id="cd09084">
    <property type="entry name" value="EEP-2"/>
    <property type="match status" value="1"/>
</dbReference>
<organism evidence="3 4">
    <name type="scientific">Rhabdobacter roseus</name>
    <dbReference type="NCBI Taxonomy" id="1655419"/>
    <lineage>
        <taxon>Bacteria</taxon>
        <taxon>Pseudomonadati</taxon>
        <taxon>Bacteroidota</taxon>
        <taxon>Cytophagia</taxon>
        <taxon>Cytophagales</taxon>
        <taxon>Cytophagaceae</taxon>
        <taxon>Rhabdobacter</taxon>
    </lineage>
</organism>
<feature type="transmembrane region" description="Helical" evidence="1">
    <location>
        <begin position="36"/>
        <end position="58"/>
    </location>
</feature>
<dbReference type="Pfam" id="PF03372">
    <property type="entry name" value="Exo_endo_phos"/>
    <property type="match status" value="1"/>
</dbReference>
<evidence type="ECO:0000313" key="4">
    <source>
        <dbReference type="Proteomes" id="UP000557307"/>
    </source>
</evidence>
<accession>A0A840TRN6</accession>
<evidence type="ECO:0000313" key="3">
    <source>
        <dbReference type="EMBL" id="MBB5284222.1"/>
    </source>
</evidence>
<reference evidence="3 4" key="1">
    <citation type="submission" date="2020-08" db="EMBL/GenBank/DDBJ databases">
        <title>Genomic Encyclopedia of Type Strains, Phase IV (KMG-IV): sequencing the most valuable type-strain genomes for metagenomic binning, comparative biology and taxonomic classification.</title>
        <authorList>
            <person name="Goeker M."/>
        </authorList>
    </citation>
    <scope>NUCLEOTIDE SEQUENCE [LARGE SCALE GENOMIC DNA]</scope>
    <source>
        <strain evidence="3 4">DSM 105074</strain>
    </source>
</reference>
<protein>
    <submittedName>
        <fullName evidence="3">Endonuclease/exonuclease/phosphatase (EEP) superfamily protein YafD</fullName>
    </submittedName>
</protein>
<evidence type="ECO:0000259" key="2">
    <source>
        <dbReference type="Pfam" id="PF03372"/>
    </source>
</evidence>
<feature type="transmembrane region" description="Helical" evidence="1">
    <location>
        <begin position="7"/>
        <end position="30"/>
    </location>
</feature>
<gene>
    <name evidence="3" type="ORF">HNQ92_002365</name>
</gene>
<sequence length="369" mass="43050">MRWLTGTLYFFYVLFAFYTLVVYALCYWVPTSHWLAGFLMISFPLVLAAHLGALFFWAVVDLRRALLPAFLLALSYPFWARTFQVPSSEQADTLSLAPPSLKVLSYNVYHFGSQNFYQGTDKSTPEQLQQWLARSGADVMCFQEFYNIPKRPPFDVVEQLRNAGYRYTAFPKYPLESTPTTVTGLAVFSKYPIIAKRDTLFGDQNGLIQVDIRWRQDTIRLIDVHLYSMTLKLDKLANQKEYRGVKRETRGTLSRIRTGFVERADQVDLLEAWIRESPYPLLVCGDFNETAYSYSYGRVRRQLTNAFEQRGRGFGFTFNQLPYFIRIDHQYYDPAHLTLTDFQTLRQVPYSDHYPLLGTYTLRQLQVPE</sequence>
<keyword evidence="3" id="KW-0540">Nuclease</keyword>
<keyword evidence="4" id="KW-1185">Reference proteome</keyword>
<keyword evidence="1" id="KW-0812">Transmembrane</keyword>
<dbReference type="RefSeq" id="WP_184174176.1">
    <property type="nucleotide sequence ID" value="NZ_JACHGF010000003.1"/>
</dbReference>
<dbReference type="InterPro" id="IPR005135">
    <property type="entry name" value="Endo/exonuclease/phosphatase"/>
</dbReference>
<dbReference type="AlphaFoldDB" id="A0A840TRN6"/>
<comment type="caution">
    <text evidence="3">The sequence shown here is derived from an EMBL/GenBank/DDBJ whole genome shotgun (WGS) entry which is preliminary data.</text>
</comment>
<evidence type="ECO:0000256" key="1">
    <source>
        <dbReference type="SAM" id="Phobius"/>
    </source>
</evidence>
<dbReference type="Proteomes" id="UP000557307">
    <property type="component" value="Unassembled WGS sequence"/>
</dbReference>